<evidence type="ECO:0000256" key="14">
    <source>
        <dbReference type="ARBA" id="ARBA00023306"/>
    </source>
</evidence>
<dbReference type="GO" id="GO:0043093">
    <property type="term" value="P:FtsZ-dependent cytokinesis"/>
    <property type="evidence" value="ECO:0007669"/>
    <property type="project" value="UniProtKB-UniRule"/>
</dbReference>
<sequence length="552" mass="60973">MPPVESYWGRRQWLLLIMVLVICILLARAAYLQVMHTQFLQTQGDARHIRTVTLPAHRGLLLDRHGTPLAMSTPIESIWVNPKLFLALPEQIPVLSQVLDLSSPELLHLLRGREQREFAYIRRHVPPSLAQAVQALKLQGVFLQQEYGRYYPEAEITAHILGFTNIDDEGQEGLELALNRYLMGVAGSKQVIQTPQKHSVAELAVLQNPRHGQDVELTLDRRLQYMAYRELKTVVEKTEARAGAAVLLDVHTGEVLAMVNQPAYNPNDRLRRDGGVYRNRAVTDVFEPGSTMKTFIVAAGLAHGRYTLNSRIDTRPGYFQLGKYTVRDPRNYGEISLATLMQKSSNVGASRIALSLDAQALWQFLRQFGFGDISASGFPGEAKGHLSLPEQWQTVDQATLAFGYGLNVTLLQLARAYAVFGNGGRLPTVHFVRATAQMPQTWPQVISPTVAENVLRLLEGVTSASGTAPLAQVANYRVAGKTGTARKHQGSGYVQGAYISLFVGLAPVDNPRWVMAVMIDEAKGEEYYGGQIAAPVFSAVMDEALRGLGVAR</sequence>
<dbReference type="InterPro" id="IPR050515">
    <property type="entry name" value="Beta-lactam/transpept"/>
</dbReference>
<evidence type="ECO:0000256" key="4">
    <source>
        <dbReference type="ARBA" id="ARBA00022618"/>
    </source>
</evidence>
<gene>
    <name evidence="16" type="primary">ftsI</name>
    <name evidence="19" type="ORF">TPSD3_04805</name>
</gene>
<organism evidence="19 20">
    <name type="scientific">Thioflexithrix psekupsensis</name>
    <dbReference type="NCBI Taxonomy" id="1570016"/>
    <lineage>
        <taxon>Bacteria</taxon>
        <taxon>Pseudomonadati</taxon>
        <taxon>Pseudomonadota</taxon>
        <taxon>Gammaproteobacteria</taxon>
        <taxon>Thiotrichales</taxon>
        <taxon>Thioflexithrix</taxon>
    </lineage>
</organism>
<dbReference type="Pfam" id="PF03717">
    <property type="entry name" value="PBP_dimer"/>
    <property type="match status" value="1"/>
</dbReference>
<keyword evidence="12 16" id="KW-0472">Membrane</keyword>
<evidence type="ECO:0000256" key="8">
    <source>
        <dbReference type="ARBA" id="ARBA00022801"/>
    </source>
</evidence>
<dbReference type="Gene3D" id="3.40.710.10">
    <property type="entry name" value="DD-peptidase/beta-lactamase superfamily"/>
    <property type="match status" value="1"/>
</dbReference>
<evidence type="ECO:0000256" key="12">
    <source>
        <dbReference type="ARBA" id="ARBA00023136"/>
    </source>
</evidence>
<comment type="pathway">
    <text evidence="16">Cell wall biogenesis; peptidoglycan biosynthesis.</text>
</comment>
<evidence type="ECO:0000256" key="3">
    <source>
        <dbReference type="ARBA" id="ARBA00022519"/>
    </source>
</evidence>
<dbReference type="Proteomes" id="UP000194798">
    <property type="component" value="Unassembled WGS sequence"/>
</dbReference>
<dbReference type="GO" id="GO:0006508">
    <property type="term" value="P:proteolysis"/>
    <property type="evidence" value="ECO:0007669"/>
    <property type="project" value="UniProtKB-KW"/>
</dbReference>
<dbReference type="GO" id="GO:0008658">
    <property type="term" value="F:penicillin binding"/>
    <property type="evidence" value="ECO:0007669"/>
    <property type="project" value="InterPro"/>
</dbReference>
<keyword evidence="9 16" id="KW-0133">Cell shape</keyword>
<accession>A0A251XBA8</accession>
<evidence type="ECO:0000256" key="1">
    <source>
        <dbReference type="ARBA" id="ARBA00004370"/>
    </source>
</evidence>
<dbReference type="Gene3D" id="1.10.150.770">
    <property type="match status" value="1"/>
</dbReference>
<dbReference type="Pfam" id="PF00905">
    <property type="entry name" value="Transpeptidase"/>
    <property type="match status" value="1"/>
</dbReference>
<dbReference type="HAMAP" id="MF_02080">
    <property type="entry name" value="FtsI_transpept"/>
    <property type="match status" value="1"/>
</dbReference>
<dbReference type="EMBL" id="MSLT01000007">
    <property type="protein sequence ID" value="OUD15076.1"/>
    <property type="molecule type" value="Genomic_DNA"/>
</dbReference>
<dbReference type="SUPFAM" id="SSF56601">
    <property type="entry name" value="beta-lactamase/transpeptidase-like"/>
    <property type="match status" value="1"/>
</dbReference>
<feature type="domain" description="Penicillin-binding protein transpeptidase" evidence="17">
    <location>
        <begin position="243"/>
        <end position="542"/>
    </location>
</feature>
<proteinExistence type="inferred from homology"/>
<comment type="similarity">
    <text evidence="16">Belongs to the transpeptidase family. FtsI subfamily.</text>
</comment>
<feature type="domain" description="Penicillin-binding protein dimerisation" evidence="18">
    <location>
        <begin position="54"/>
        <end position="192"/>
    </location>
</feature>
<evidence type="ECO:0000256" key="10">
    <source>
        <dbReference type="ARBA" id="ARBA00022984"/>
    </source>
</evidence>
<comment type="subcellular location">
    <subcellularLocation>
        <location evidence="1">Membrane</location>
    </subcellularLocation>
</comment>
<dbReference type="Gene3D" id="3.90.1310.10">
    <property type="entry name" value="Penicillin-binding protein 2a (Domain 2)"/>
    <property type="match status" value="1"/>
</dbReference>
<name>A0A251XBA8_9GAMM</name>
<evidence type="ECO:0000256" key="6">
    <source>
        <dbReference type="ARBA" id="ARBA00022670"/>
    </source>
</evidence>
<evidence type="ECO:0000256" key="2">
    <source>
        <dbReference type="ARBA" id="ARBA00022475"/>
    </source>
</evidence>
<evidence type="ECO:0000256" key="15">
    <source>
        <dbReference type="ARBA" id="ARBA00023316"/>
    </source>
</evidence>
<keyword evidence="3 16" id="KW-0997">Cell inner membrane</keyword>
<keyword evidence="11 16" id="KW-1133">Transmembrane helix</keyword>
<dbReference type="InterPro" id="IPR036138">
    <property type="entry name" value="PBP_dimer_sf"/>
</dbReference>
<keyword evidence="13 16" id="KW-0717">Septation</keyword>
<keyword evidence="2 16" id="KW-1003">Cell membrane</keyword>
<evidence type="ECO:0000256" key="11">
    <source>
        <dbReference type="ARBA" id="ARBA00022989"/>
    </source>
</evidence>
<dbReference type="InterPro" id="IPR001460">
    <property type="entry name" value="PCN-bd_Tpept"/>
</dbReference>
<dbReference type="GO" id="GO:0008360">
    <property type="term" value="P:regulation of cell shape"/>
    <property type="evidence" value="ECO:0007669"/>
    <property type="project" value="UniProtKB-KW"/>
</dbReference>
<dbReference type="GO" id="GO:0009252">
    <property type="term" value="P:peptidoglycan biosynthetic process"/>
    <property type="evidence" value="ECO:0007669"/>
    <property type="project" value="UniProtKB-UniRule"/>
</dbReference>
<evidence type="ECO:0000259" key="17">
    <source>
        <dbReference type="Pfam" id="PF00905"/>
    </source>
</evidence>
<dbReference type="SUPFAM" id="SSF56519">
    <property type="entry name" value="Penicillin binding protein dimerisation domain"/>
    <property type="match status" value="1"/>
</dbReference>
<dbReference type="InterPro" id="IPR037532">
    <property type="entry name" value="FtsI_transpept"/>
</dbReference>
<comment type="catalytic activity">
    <reaction evidence="16">
        <text>Preferential cleavage: (Ac)2-L-Lys-D-Ala-|-D-Ala. Also transpeptidation of peptidyl-alanyl moieties that are N-acyl substituents of D-alanine.</text>
        <dbReference type="EC" id="3.4.16.4"/>
    </reaction>
</comment>
<evidence type="ECO:0000256" key="5">
    <source>
        <dbReference type="ARBA" id="ARBA00022645"/>
    </source>
</evidence>
<keyword evidence="4 16" id="KW-0132">Cell division</keyword>
<protein>
    <recommendedName>
        <fullName evidence="16">Peptidoglycan D,D-transpeptidase FtsI</fullName>
        <ecNumber evidence="16">3.4.16.4</ecNumber>
    </recommendedName>
    <alternativeName>
        <fullName evidence="16">Penicillin-binding protein 3</fullName>
        <shortName evidence="16">PBP-3</shortName>
    </alternativeName>
</protein>
<comment type="caution">
    <text evidence="19">The sequence shown here is derived from an EMBL/GenBank/DDBJ whole genome shotgun (WGS) entry which is preliminary data.</text>
</comment>
<evidence type="ECO:0000256" key="16">
    <source>
        <dbReference type="HAMAP-Rule" id="MF_02080"/>
    </source>
</evidence>
<keyword evidence="5 16" id="KW-0121">Carboxypeptidase</keyword>
<keyword evidence="14 16" id="KW-0131">Cell cycle</keyword>
<evidence type="ECO:0000256" key="7">
    <source>
        <dbReference type="ARBA" id="ARBA00022692"/>
    </source>
</evidence>
<keyword evidence="7 16" id="KW-0812">Transmembrane</keyword>
<dbReference type="GO" id="GO:0000917">
    <property type="term" value="P:division septum assembly"/>
    <property type="evidence" value="ECO:0007669"/>
    <property type="project" value="UniProtKB-KW"/>
</dbReference>
<dbReference type="EC" id="3.4.16.4" evidence="16"/>
<keyword evidence="20" id="KW-1185">Reference proteome</keyword>
<keyword evidence="8 16" id="KW-0378">Hydrolase</keyword>
<evidence type="ECO:0000256" key="9">
    <source>
        <dbReference type="ARBA" id="ARBA00022960"/>
    </source>
</evidence>
<dbReference type="GO" id="GO:0005886">
    <property type="term" value="C:plasma membrane"/>
    <property type="evidence" value="ECO:0007669"/>
    <property type="project" value="UniProtKB-UniRule"/>
</dbReference>
<evidence type="ECO:0000259" key="18">
    <source>
        <dbReference type="Pfam" id="PF03717"/>
    </source>
</evidence>
<evidence type="ECO:0000313" key="19">
    <source>
        <dbReference type="EMBL" id="OUD15076.1"/>
    </source>
</evidence>
<dbReference type="GO" id="GO:0009002">
    <property type="term" value="F:serine-type D-Ala-D-Ala carboxypeptidase activity"/>
    <property type="evidence" value="ECO:0007669"/>
    <property type="project" value="UniProtKB-UniRule"/>
</dbReference>
<dbReference type="AlphaFoldDB" id="A0A251XBA8"/>
<keyword evidence="10 16" id="KW-0573">Peptidoglycan synthesis</keyword>
<dbReference type="InterPro" id="IPR012338">
    <property type="entry name" value="Beta-lactam/transpept-like"/>
</dbReference>
<dbReference type="UniPathway" id="UPA00219"/>
<dbReference type="InterPro" id="IPR005311">
    <property type="entry name" value="PBP_dimer"/>
</dbReference>
<dbReference type="Gene3D" id="3.30.450.330">
    <property type="match status" value="1"/>
</dbReference>
<reference evidence="19 20" key="1">
    <citation type="submission" date="2016-12" db="EMBL/GenBank/DDBJ databases">
        <title>Thioflexothrix psekupsii D3 genome sequencing and assembly.</title>
        <authorList>
            <person name="Fomenkov A."/>
            <person name="Vincze T."/>
            <person name="Grabovich M."/>
            <person name="Anton B.P."/>
            <person name="Dubinina G."/>
            <person name="Orlova M."/>
            <person name="Belousova E."/>
            <person name="Roberts R.J."/>
        </authorList>
    </citation>
    <scope>NUCLEOTIDE SEQUENCE [LARGE SCALE GENOMIC DNA]</scope>
    <source>
        <strain evidence="19">D3</strain>
    </source>
</reference>
<dbReference type="GO" id="GO:0008955">
    <property type="term" value="F:peptidoglycan glycosyltransferase activity"/>
    <property type="evidence" value="ECO:0007669"/>
    <property type="project" value="InterPro"/>
</dbReference>
<dbReference type="GO" id="GO:0071555">
    <property type="term" value="P:cell wall organization"/>
    <property type="evidence" value="ECO:0007669"/>
    <property type="project" value="UniProtKB-KW"/>
</dbReference>
<evidence type="ECO:0000313" key="20">
    <source>
        <dbReference type="Proteomes" id="UP000194798"/>
    </source>
</evidence>
<feature type="active site" description="Acyl-ester intermediate" evidence="16">
    <location>
        <position position="290"/>
    </location>
</feature>
<evidence type="ECO:0000256" key="13">
    <source>
        <dbReference type="ARBA" id="ARBA00023210"/>
    </source>
</evidence>
<dbReference type="PANTHER" id="PTHR30627">
    <property type="entry name" value="PEPTIDOGLYCAN D,D-TRANSPEPTIDASE"/>
    <property type="match status" value="1"/>
</dbReference>
<comment type="function">
    <text evidence="16">Catalyzes cross-linking of the peptidoglycan cell wall at the division septum.</text>
</comment>
<keyword evidence="6 16" id="KW-0645">Protease</keyword>
<keyword evidence="15 16" id="KW-0961">Cell wall biogenesis/degradation</keyword>
<dbReference type="PANTHER" id="PTHR30627:SF1">
    <property type="entry name" value="PEPTIDOGLYCAN D,D-TRANSPEPTIDASE FTSI"/>
    <property type="match status" value="1"/>
</dbReference>